<evidence type="ECO:0000259" key="10">
    <source>
        <dbReference type="PROSITE" id="PS50109"/>
    </source>
</evidence>
<dbReference type="CDD" id="cd16917">
    <property type="entry name" value="HATPase_UhpB-NarQ-NarX-like"/>
    <property type="match status" value="1"/>
</dbReference>
<reference evidence="11 12" key="1">
    <citation type="submission" date="2019-12" db="EMBL/GenBank/DDBJ databases">
        <title>Defluviitalea raffinosedens, isolated from a biogas fermenter, genome sequencing and characterization.</title>
        <authorList>
            <person name="Rettenmaier R."/>
            <person name="Schneider M."/>
            <person name="Neuhaus K."/>
            <person name="Liebl W."/>
            <person name="Zverlov V."/>
        </authorList>
    </citation>
    <scope>NUCLEOTIDE SEQUENCE [LARGE SCALE GENOMIC DNA]</scope>
    <source>
        <strain evidence="11 12">249c-K6</strain>
    </source>
</reference>
<evidence type="ECO:0000256" key="3">
    <source>
        <dbReference type="ARBA" id="ARBA00022553"/>
    </source>
</evidence>
<feature type="transmembrane region" description="Helical" evidence="9">
    <location>
        <begin position="172"/>
        <end position="195"/>
    </location>
</feature>
<protein>
    <recommendedName>
        <fullName evidence="2">histidine kinase</fullName>
        <ecNumber evidence="2">2.7.13.3</ecNumber>
    </recommendedName>
</protein>
<dbReference type="SUPFAM" id="SSF55874">
    <property type="entry name" value="ATPase domain of HSP90 chaperone/DNA topoisomerase II/histidine kinase"/>
    <property type="match status" value="1"/>
</dbReference>
<organism evidence="11 12">
    <name type="scientific">Defluviitalea raffinosedens</name>
    <dbReference type="NCBI Taxonomy" id="1450156"/>
    <lineage>
        <taxon>Bacteria</taxon>
        <taxon>Bacillati</taxon>
        <taxon>Bacillota</taxon>
        <taxon>Clostridia</taxon>
        <taxon>Lachnospirales</taxon>
        <taxon>Defluviitaleaceae</taxon>
        <taxon>Defluviitalea</taxon>
    </lineage>
</organism>
<sequence length="441" mass="50801">MVAHRNIGIIRIMLFLVNFITVIFLAGIIYRSTKLIIWDFHARDFLESIQYIPVIPWKVPAYSILLLLIFLLSIELRERLLKESSTMQILWCIFDLFICIVIIYLLNMGHKGLLLLPLTNIIVYIDSKKSRSLFIAFTLALYSIFDYDILSVKFNMVSINEYIQYFNPAQRLYLQGIKSILFSANQMLFIIFMIFTVQKQIDENEKIRELYNKLVRTTEELRVVNIQLEDYAKKSEEMAKIKERNRLAREIHDIIGHTLTSISTGLDACLELIDIDSARTKHQLTKIADLARQGLLDVRKSVKQLRPDALERYSLVSAIQKLADNINECTSTKVEAQISGEEIRLSGDEEEAVYRVVQESITNAVRHGQAKNINISLRFDTDKVEIKVIDDGVGCSNIHQGFGLKHITERVLMLQGNARFRSEEGKGFQVIVDIPVRNRAV</sequence>
<dbReference type="AlphaFoldDB" id="A0A7C8HF97"/>
<evidence type="ECO:0000313" key="12">
    <source>
        <dbReference type="Proteomes" id="UP000483018"/>
    </source>
</evidence>
<dbReference type="OrthoDB" id="9781904at2"/>
<dbReference type="InterPro" id="IPR036890">
    <property type="entry name" value="HATPase_C_sf"/>
</dbReference>
<keyword evidence="7" id="KW-0067">ATP-binding</keyword>
<comment type="catalytic activity">
    <reaction evidence="1">
        <text>ATP + protein L-histidine = ADP + protein N-phospho-L-histidine.</text>
        <dbReference type="EC" id="2.7.13.3"/>
    </reaction>
</comment>
<keyword evidence="6 11" id="KW-0418">Kinase</keyword>
<evidence type="ECO:0000256" key="2">
    <source>
        <dbReference type="ARBA" id="ARBA00012438"/>
    </source>
</evidence>
<dbReference type="InterPro" id="IPR011712">
    <property type="entry name" value="Sig_transdc_His_kin_sub3_dim/P"/>
</dbReference>
<evidence type="ECO:0000256" key="4">
    <source>
        <dbReference type="ARBA" id="ARBA00022679"/>
    </source>
</evidence>
<keyword evidence="5" id="KW-0547">Nucleotide-binding</keyword>
<feature type="domain" description="Histidine kinase" evidence="10">
    <location>
        <begin position="254"/>
        <end position="438"/>
    </location>
</feature>
<dbReference type="Gene3D" id="3.30.565.10">
    <property type="entry name" value="Histidine kinase-like ATPase, C-terminal domain"/>
    <property type="match status" value="1"/>
</dbReference>
<dbReference type="RefSeq" id="WP_158739719.1">
    <property type="nucleotide sequence ID" value="NZ_JAFBEP010000001.1"/>
</dbReference>
<keyword evidence="9" id="KW-1133">Transmembrane helix</keyword>
<evidence type="ECO:0000256" key="6">
    <source>
        <dbReference type="ARBA" id="ARBA00022777"/>
    </source>
</evidence>
<feature type="transmembrane region" description="Helical" evidence="9">
    <location>
        <begin position="88"/>
        <end position="106"/>
    </location>
</feature>
<dbReference type="InterPro" id="IPR005467">
    <property type="entry name" value="His_kinase_dom"/>
</dbReference>
<evidence type="ECO:0000256" key="1">
    <source>
        <dbReference type="ARBA" id="ARBA00000085"/>
    </source>
</evidence>
<dbReference type="Gene3D" id="1.20.5.1930">
    <property type="match status" value="1"/>
</dbReference>
<dbReference type="EC" id="2.7.13.3" evidence="2"/>
<dbReference type="PANTHER" id="PTHR24421:SF10">
    <property type="entry name" value="NITRATE_NITRITE SENSOR PROTEIN NARQ"/>
    <property type="match status" value="1"/>
</dbReference>
<feature type="transmembrane region" description="Helical" evidence="9">
    <location>
        <begin position="59"/>
        <end position="76"/>
    </location>
</feature>
<feature type="transmembrane region" description="Helical" evidence="9">
    <location>
        <begin position="133"/>
        <end position="152"/>
    </location>
</feature>
<comment type="caution">
    <text evidence="11">The sequence shown here is derived from an EMBL/GenBank/DDBJ whole genome shotgun (WGS) entry which is preliminary data.</text>
</comment>
<keyword evidence="3" id="KW-0597">Phosphoprotein</keyword>
<dbReference type="Pfam" id="PF02518">
    <property type="entry name" value="HATPase_c"/>
    <property type="match status" value="1"/>
</dbReference>
<keyword evidence="9" id="KW-0472">Membrane</keyword>
<keyword evidence="4" id="KW-0808">Transferase</keyword>
<evidence type="ECO:0000256" key="7">
    <source>
        <dbReference type="ARBA" id="ARBA00022840"/>
    </source>
</evidence>
<dbReference type="GO" id="GO:0046983">
    <property type="term" value="F:protein dimerization activity"/>
    <property type="evidence" value="ECO:0007669"/>
    <property type="project" value="InterPro"/>
</dbReference>
<gene>
    <name evidence="11" type="ORF">GND95_04820</name>
</gene>
<keyword evidence="9" id="KW-0812">Transmembrane</keyword>
<evidence type="ECO:0000313" key="11">
    <source>
        <dbReference type="EMBL" id="KAE9635471.1"/>
    </source>
</evidence>
<evidence type="ECO:0000256" key="8">
    <source>
        <dbReference type="ARBA" id="ARBA00023012"/>
    </source>
</evidence>
<dbReference type="InterPro" id="IPR050482">
    <property type="entry name" value="Sensor_HK_TwoCompSys"/>
</dbReference>
<feature type="transmembrane region" description="Helical" evidence="9">
    <location>
        <begin position="12"/>
        <end position="30"/>
    </location>
</feature>
<dbReference type="Pfam" id="PF07730">
    <property type="entry name" value="HisKA_3"/>
    <property type="match status" value="1"/>
</dbReference>
<accession>A0A7C8HF97</accession>
<evidence type="ECO:0000256" key="9">
    <source>
        <dbReference type="SAM" id="Phobius"/>
    </source>
</evidence>
<keyword evidence="8" id="KW-0902">Two-component regulatory system</keyword>
<dbReference type="PROSITE" id="PS50109">
    <property type="entry name" value="HIS_KIN"/>
    <property type="match status" value="1"/>
</dbReference>
<evidence type="ECO:0000256" key="5">
    <source>
        <dbReference type="ARBA" id="ARBA00022741"/>
    </source>
</evidence>
<dbReference type="EMBL" id="WSLF01000003">
    <property type="protein sequence ID" value="KAE9635471.1"/>
    <property type="molecule type" value="Genomic_DNA"/>
</dbReference>
<dbReference type="Proteomes" id="UP000483018">
    <property type="component" value="Unassembled WGS sequence"/>
</dbReference>
<keyword evidence="12" id="KW-1185">Reference proteome</keyword>
<dbReference type="InterPro" id="IPR003594">
    <property type="entry name" value="HATPase_dom"/>
</dbReference>
<name>A0A7C8HF97_9FIRM</name>
<dbReference type="GO" id="GO:0000155">
    <property type="term" value="F:phosphorelay sensor kinase activity"/>
    <property type="evidence" value="ECO:0007669"/>
    <property type="project" value="InterPro"/>
</dbReference>
<dbReference type="GO" id="GO:0005524">
    <property type="term" value="F:ATP binding"/>
    <property type="evidence" value="ECO:0007669"/>
    <property type="project" value="UniProtKB-KW"/>
</dbReference>
<dbReference type="PANTHER" id="PTHR24421">
    <property type="entry name" value="NITRATE/NITRITE SENSOR PROTEIN NARX-RELATED"/>
    <property type="match status" value="1"/>
</dbReference>
<dbReference type="GO" id="GO:0016020">
    <property type="term" value="C:membrane"/>
    <property type="evidence" value="ECO:0007669"/>
    <property type="project" value="InterPro"/>
</dbReference>
<proteinExistence type="predicted"/>